<evidence type="ECO:0000313" key="2">
    <source>
        <dbReference type="EMBL" id="CAH9051779.1"/>
    </source>
</evidence>
<protein>
    <submittedName>
        <fullName evidence="2">Uncharacterized protein</fullName>
    </submittedName>
</protein>
<dbReference type="Proteomes" id="UP001152484">
    <property type="component" value="Unassembled WGS sequence"/>
</dbReference>
<evidence type="ECO:0000256" key="1">
    <source>
        <dbReference type="SAM" id="MobiDB-lite"/>
    </source>
</evidence>
<name>A0A9P0VMJ5_CUSEU</name>
<organism evidence="2 3">
    <name type="scientific">Cuscuta europaea</name>
    <name type="common">European dodder</name>
    <dbReference type="NCBI Taxonomy" id="41803"/>
    <lineage>
        <taxon>Eukaryota</taxon>
        <taxon>Viridiplantae</taxon>
        <taxon>Streptophyta</taxon>
        <taxon>Embryophyta</taxon>
        <taxon>Tracheophyta</taxon>
        <taxon>Spermatophyta</taxon>
        <taxon>Magnoliopsida</taxon>
        <taxon>eudicotyledons</taxon>
        <taxon>Gunneridae</taxon>
        <taxon>Pentapetalae</taxon>
        <taxon>asterids</taxon>
        <taxon>lamiids</taxon>
        <taxon>Solanales</taxon>
        <taxon>Convolvulaceae</taxon>
        <taxon>Cuscuteae</taxon>
        <taxon>Cuscuta</taxon>
        <taxon>Cuscuta subgen. Cuscuta</taxon>
    </lineage>
</organism>
<feature type="compositionally biased region" description="Basic and acidic residues" evidence="1">
    <location>
        <begin position="125"/>
        <end position="143"/>
    </location>
</feature>
<sequence>MSTITPVHNQFLAPFTAISILNRTSSTSVCCFCARHGGHRGGSRWESKARSNQQRFRFEEDFLANGGQRDADFGFGKAVKQRSWWSDDEPFGGNGFEDDDEDEDEDFGGFGAKEGSIGVSWIFKEERRPTSVKDKKHPPEQRKRSSSSHMLLEILE</sequence>
<reference evidence="2" key="1">
    <citation type="submission" date="2022-07" db="EMBL/GenBank/DDBJ databases">
        <authorList>
            <person name="Macas J."/>
            <person name="Novak P."/>
            <person name="Neumann P."/>
        </authorList>
    </citation>
    <scope>NUCLEOTIDE SEQUENCE</scope>
</reference>
<dbReference type="AlphaFoldDB" id="A0A9P0VMJ5"/>
<accession>A0A9P0VMJ5</accession>
<feature type="region of interest" description="Disordered" evidence="1">
    <location>
        <begin position="86"/>
        <end position="113"/>
    </location>
</feature>
<comment type="caution">
    <text evidence="2">The sequence shown here is derived from an EMBL/GenBank/DDBJ whole genome shotgun (WGS) entry which is preliminary data.</text>
</comment>
<feature type="region of interest" description="Disordered" evidence="1">
    <location>
        <begin position="125"/>
        <end position="156"/>
    </location>
</feature>
<evidence type="ECO:0000313" key="3">
    <source>
        <dbReference type="Proteomes" id="UP001152484"/>
    </source>
</evidence>
<keyword evidence="3" id="KW-1185">Reference proteome</keyword>
<proteinExistence type="predicted"/>
<feature type="compositionally biased region" description="Acidic residues" evidence="1">
    <location>
        <begin position="86"/>
        <end position="107"/>
    </location>
</feature>
<gene>
    <name evidence="2" type="ORF">CEURO_LOCUS241</name>
</gene>
<dbReference type="OrthoDB" id="785439at2759"/>
<dbReference type="EMBL" id="CAMAPE010000002">
    <property type="protein sequence ID" value="CAH9051779.1"/>
    <property type="molecule type" value="Genomic_DNA"/>
</dbReference>